<gene>
    <name evidence="9" type="ORF">BFR47_11895</name>
</gene>
<proteinExistence type="inferred from homology"/>
<comment type="subcellular location">
    <subcellularLocation>
        <location evidence="1">Cell membrane</location>
        <topology evidence="1">Multi-pass membrane protein</topology>
    </subcellularLocation>
</comment>
<feature type="transmembrane region" description="Helical" evidence="8">
    <location>
        <begin position="223"/>
        <end position="246"/>
    </location>
</feature>
<dbReference type="RefSeq" id="WP_071472237.1">
    <property type="nucleotide sequence ID" value="NZ_MDKE01000012.1"/>
</dbReference>
<dbReference type="AlphaFoldDB" id="A0A1J4QF65"/>
<organism evidence="9 10">
    <name type="scientific">Oceanisphaera psychrotolerans</name>
    <dbReference type="NCBI Taxonomy" id="1414654"/>
    <lineage>
        <taxon>Bacteria</taxon>
        <taxon>Pseudomonadati</taxon>
        <taxon>Pseudomonadota</taxon>
        <taxon>Gammaproteobacteria</taxon>
        <taxon>Aeromonadales</taxon>
        <taxon>Aeromonadaceae</taxon>
        <taxon>Oceanisphaera</taxon>
    </lineage>
</organism>
<feature type="transmembrane region" description="Helical" evidence="8">
    <location>
        <begin position="38"/>
        <end position="55"/>
    </location>
</feature>
<dbReference type="PANTHER" id="PTHR36838:SF4">
    <property type="entry name" value="AUXIN EFFLUX CARRIER FAMILY PROTEIN"/>
    <property type="match status" value="1"/>
</dbReference>
<evidence type="ECO:0000256" key="7">
    <source>
        <dbReference type="ARBA" id="ARBA00023136"/>
    </source>
</evidence>
<dbReference type="Gene3D" id="1.20.1530.20">
    <property type="match status" value="1"/>
</dbReference>
<evidence type="ECO:0000313" key="9">
    <source>
        <dbReference type="EMBL" id="OIN11911.1"/>
    </source>
</evidence>
<keyword evidence="5 8" id="KW-0812">Transmembrane</keyword>
<dbReference type="Pfam" id="PF03547">
    <property type="entry name" value="Mem_trans"/>
    <property type="match status" value="1"/>
</dbReference>
<evidence type="ECO:0000256" key="4">
    <source>
        <dbReference type="ARBA" id="ARBA00022475"/>
    </source>
</evidence>
<dbReference type="GO" id="GO:0055085">
    <property type="term" value="P:transmembrane transport"/>
    <property type="evidence" value="ECO:0007669"/>
    <property type="project" value="InterPro"/>
</dbReference>
<dbReference type="PANTHER" id="PTHR36838">
    <property type="entry name" value="AUXIN EFFLUX CARRIER FAMILY PROTEIN"/>
    <property type="match status" value="1"/>
</dbReference>
<feature type="transmembrane region" description="Helical" evidence="8">
    <location>
        <begin position="167"/>
        <end position="188"/>
    </location>
</feature>
<evidence type="ECO:0000256" key="6">
    <source>
        <dbReference type="ARBA" id="ARBA00022989"/>
    </source>
</evidence>
<feature type="transmembrane region" description="Helical" evidence="8">
    <location>
        <begin position="194"/>
        <end position="216"/>
    </location>
</feature>
<feature type="transmembrane region" description="Helical" evidence="8">
    <location>
        <begin position="252"/>
        <end position="271"/>
    </location>
</feature>
<evidence type="ECO:0000256" key="5">
    <source>
        <dbReference type="ARBA" id="ARBA00022692"/>
    </source>
</evidence>
<dbReference type="GO" id="GO:0005886">
    <property type="term" value="C:plasma membrane"/>
    <property type="evidence" value="ECO:0007669"/>
    <property type="project" value="UniProtKB-SubCell"/>
</dbReference>
<dbReference type="InterPro" id="IPR004776">
    <property type="entry name" value="Mem_transp_PIN-like"/>
</dbReference>
<dbReference type="Proteomes" id="UP000243073">
    <property type="component" value="Unassembled WGS sequence"/>
</dbReference>
<keyword evidence="7 8" id="KW-0472">Membrane</keyword>
<keyword evidence="4" id="KW-1003">Cell membrane</keyword>
<keyword evidence="6 8" id="KW-1133">Transmembrane helix</keyword>
<comment type="similarity">
    <text evidence="2">Belongs to the auxin efflux carrier (TC 2.A.69) family.</text>
</comment>
<feature type="transmembrane region" description="Helical" evidence="8">
    <location>
        <begin position="61"/>
        <end position="83"/>
    </location>
</feature>
<evidence type="ECO:0000256" key="8">
    <source>
        <dbReference type="SAM" id="Phobius"/>
    </source>
</evidence>
<dbReference type="InterPro" id="IPR038770">
    <property type="entry name" value="Na+/solute_symporter_sf"/>
</dbReference>
<feature type="transmembrane region" description="Helical" evidence="8">
    <location>
        <begin position="6"/>
        <end position="26"/>
    </location>
</feature>
<dbReference type="EMBL" id="MDKE01000012">
    <property type="protein sequence ID" value="OIN11911.1"/>
    <property type="molecule type" value="Genomic_DNA"/>
</dbReference>
<protein>
    <submittedName>
        <fullName evidence="9">Transporter</fullName>
    </submittedName>
</protein>
<evidence type="ECO:0000256" key="1">
    <source>
        <dbReference type="ARBA" id="ARBA00004651"/>
    </source>
</evidence>
<dbReference type="STRING" id="1414654.BFR47_11895"/>
<evidence type="ECO:0000313" key="10">
    <source>
        <dbReference type="Proteomes" id="UP000243073"/>
    </source>
</evidence>
<accession>A0A1J4QF65</accession>
<keyword evidence="10" id="KW-1185">Reference proteome</keyword>
<keyword evidence="3" id="KW-0813">Transport</keyword>
<reference evidence="9 10" key="1">
    <citation type="submission" date="2016-07" db="EMBL/GenBank/DDBJ databases">
        <title>Draft Genome Sequence of Oceanisphaera psychrotolerans, isolated from coastal sediment samples.</title>
        <authorList>
            <person name="Zhuo S."/>
            <person name="Ruan Z."/>
        </authorList>
    </citation>
    <scope>NUCLEOTIDE SEQUENCE [LARGE SCALE GENOMIC DNA]</scope>
    <source>
        <strain evidence="9 10">LAM-WHM-ZC</strain>
    </source>
</reference>
<feature type="transmembrane region" description="Helical" evidence="8">
    <location>
        <begin position="278"/>
        <end position="300"/>
    </location>
</feature>
<feature type="transmembrane region" description="Helical" evidence="8">
    <location>
        <begin position="104"/>
        <end position="120"/>
    </location>
</feature>
<comment type="caution">
    <text evidence="9">The sequence shown here is derived from an EMBL/GenBank/DDBJ whole genome shotgun (WGS) entry which is preliminary data.</text>
</comment>
<evidence type="ECO:0000256" key="2">
    <source>
        <dbReference type="ARBA" id="ARBA00010145"/>
    </source>
</evidence>
<evidence type="ECO:0000256" key="3">
    <source>
        <dbReference type="ARBA" id="ARBA00022448"/>
    </source>
</evidence>
<feature type="transmembrane region" description="Helical" evidence="8">
    <location>
        <begin position="126"/>
        <end position="146"/>
    </location>
</feature>
<dbReference type="OrthoDB" id="9805563at2"/>
<name>A0A1J4QF65_9GAMM</name>
<sequence length="308" mass="31914">MLTVSNALGPLFLLILTGVVLRRLRFPDPQFWHGAERFIYFLLFPAMLISTLATADFSQVAFSGMISLLASLLILLAAGLWLLRNRLGLDLPSFSSVFQGSLRFNTYVGLAGAAALYGEAGITAAAVAIAIMVPLINILCVLMFVGCGGSGQSGLLGAMRALAKNPLLLGCVIGIALNVSGIGLPGWSRDTLALAGQAALPLGLVAVGVALQLGALRGTGTAFWLACTIKFGLLPLLALAAGWLLGLQEVELGVVVLFTALPTATSSYILARQMGGNAPLMAAVITGQTLLAMALLPLWMSLLGALQP</sequence>